<dbReference type="GO" id="GO:0042626">
    <property type="term" value="F:ATPase-coupled transmembrane transporter activity"/>
    <property type="evidence" value="ECO:0007669"/>
    <property type="project" value="TreeGrafter"/>
</dbReference>
<gene>
    <name evidence="6" type="ORF">SAMN04488693_102149</name>
</gene>
<dbReference type="RefSeq" id="WP_090584619.1">
    <property type="nucleotide sequence ID" value="NZ_FNDT01000002.1"/>
</dbReference>
<proteinExistence type="inferred from homology"/>
<name>A0A1G8EKH8_9MICC</name>
<dbReference type="EMBL" id="FNDT01000002">
    <property type="protein sequence ID" value="SDH70360.1"/>
    <property type="molecule type" value="Genomic_DNA"/>
</dbReference>
<feature type="domain" description="ABC transporter" evidence="5">
    <location>
        <begin position="2"/>
        <end position="231"/>
    </location>
</feature>
<dbReference type="InterPro" id="IPR050095">
    <property type="entry name" value="ECF_ABC_transporter_ATP-bd"/>
</dbReference>
<dbReference type="InterPro" id="IPR003593">
    <property type="entry name" value="AAA+_ATPase"/>
</dbReference>
<dbReference type="InterPro" id="IPR015856">
    <property type="entry name" value="ABC_transpr_CbiO/EcfA_su"/>
</dbReference>
<dbReference type="PROSITE" id="PS50893">
    <property type="entry name" value="ABC_TRANSPORTER_2"/>
    <property type="match status" value="1"/>
</dbReference>
<keyword evidence="3" id="KW-0547">Nucleotide-binding</keyword>
<dbReference type="GO" id="GO:0005524">
    <property type="term" value="F:ATP binding"/>
    <property type="evidence" value="ECO:0007669"/>
    <property type="project" value="UniProtKB-KW"/>
</dbReference>
<keyword evidence="2" id="KW-0813">Transport</keyword>
<evidence type="ECO:0000256" key="1">
    <source>
        <dbReference type="ARBA" id="ARBA00005417"/>
    </source>
</evidence>
<evidence type="ECO:0000259" key="5">
    <source>
        <dbReference type="PROSITE" id="PS50893"/>
    </source>
</evidence>
<dbReference type="GO" id="GO:0043190">
    <property type="term" value="C:ATP-binding cassette (ABC) transporter complex"/>
    <property type="evidence" value="ECO:0007669"/>
    <property type="project" value="TreeGrafter"/>
</dbReference>
<evidence type="ECO:0000313" key="6">
    <source>
        <dbReference type="EMBL" id="SDH70360.1"/>
    </source>
</evidence>
<dbReference type="OrthoDB" id="9806471at2"/>
<sequence>MIQFDGAAVQAEHPATRQILAPLDLFLGEKRISIIGANGSGKSTLLKLINSLVLPTSGRVSVNGLDTARRGSAVRRSVGFMFTDPLSQLVMPTGREDVELSLRRRHRHRGERRAAAEKVLERFGLAHLADQSVYDLSGGERQLLALAVVLACDPVVLVADEPTTLLDLRNEARVRSLFRSLDQQVIFTTHSLEFAREAERTLVVDSGRIVFDGAPADAVAAYRELSLHGAAAEGRR</sequence>
<protein>
    <submittedName>
        <fullName evidence="6">Biotin transport system ATP-binding protein</fullName>
    </submittedName>
</protein>
<dbReference type="InterPro" id="IPR003439">
    <property type="entry name" value="ABC_transporter-like_ATP-bd"/>
</dbReference>
<organism evidence="6 7">
    <name type="scientific">Arthrobacter subterraneus</name>
    <dbReference type="NCBI Taxonomy" id="335973"/>
    <lineage>
        <taxon>Bacteria</taxon>
        <taxon>Bacillati</taxon>
        <taxon>Actinomycetota</taxon>
        <taxon>Actinomycetes</taxon>
        <taxon>Micrococcales</taxon>
        <taxon>Micrococcaceae</taxon>
        <taxon>Arthrobacter</taxon>
    </lineage>
</organism>
<dbReference type="SMART" id="SM00382">
    <property type="entry name" value="AAA"/>
    <property type="match status" value="1"/>
</dbReference>
<dbReference type="Proteomes" id="UP000199258">
    <property type="component" value="Unassembled WGS sequence"/>
</dbReference>
<dbReference type="InterPro" id="IPR027417">
    <property type="entry name" value="P-loop_NTPase"/>
</dbReference>
<dbReference type="PANTHER" id="PTHR43553">
    <property type="entry name" value="HEAVY METAL TRANSPORTER"/>
    <property type="match status" value="1"/>
</dbReference>
<evidence type="ECO:0000256" key="3">
    <source>
        <dbReference type="ARBA" id="ARBA00022741"/>
    </source>
</evidence>
<dbReference type="SUPFAM" id="SSF52540">
    <property type="entry name" value="P-loop containing nucleoside triphosphate hydrolases"/>
    <property type="match status" value="1"/>
</dbReference>
<dbReference type="STRING" id="335973.SAMN04488693_102149"/>
<dbReference type="Gene3D" id="3.40.50.300">
    <property type="entry name" value="P-loop containing nucleotide triphosphate hydrolases"/>
    <property type="match status" value="1"/>
</dbReference>
<evidence type="ECO:0000256" key="2">
    <source>
        <dbReference type="ARBA" id="ARBA00022448"/>
    </source>
</evidence>
<dbReference type="PROSITE" id="PS00211">
    <property type="entry name" value="ABC_TRANSPORTER_1"/>
    <property type="match status" value="1"/>
</dbReference>
<evidence type="ECO:0000256" key="4">
    <source>
        <dbReference type="ARBA" id="ARBA00022840"/>
    </source>
</evidence>
<dbReference type="CDD" id="cd03225">
    <property type="entry name" value="ABC_cobalt_CbiO_domain1"/>
    <property type="match status" value="1"/>
</dbReference>
<comment type="similarity">
    <text evidence="1">Belongs to the ABC transporter superfamily.</text>
</comment>
<dbReference type="Pfam" id="PF00005">
    <property type="entry name" value="ABC_tran"/>
    <property type="match status" value="1"/>
</dbReference>
<dbReference type="InterPro" id="IPR017871">
    <property type="entry name" value="ABC_transporter-like_CS"/>
</dbReference>
<keyword evidence="7" id="KW-1185">Reference proteome</keyword>
<dbReference type="PANTHER" id="PTHR43553:SF24">
    <property type="entry name" value="ENERGY-COUPLING FACTOR TRANSPORTER ATP-BINDING PROTEIN ECFA1"/>
    <property type="match status" value="1"/>
</dbReference>
<reference evidence="6 7" key="1">
    <citation type="submission" date="2016-10" db="EMBL/GenBank/DDBJ databases">
        <authorList>
            <person name="de Groot N.N."/>
        </authorList>
    </citation>
    <scope>NUCLEOTIDE SEQUENCE [LARGE SCALE GENOMIC DNA]</scope>
    <source>
        <strain evidence="6 7">NP_1H</strain>
    </source>
</reference>
<accession>A0A1G8EKH8</accession>
<dbReference type="GO" id="GO:0016887">
    <property type="term" value="F:ATP hydrolysis activity"/>
    <property type="evidence" value="ECO:0007669"/>
    <property type="project" value="InterPro"/>
</dbReference>
<evidence type="ECO:0000313" key="7">
    <source>
        <dbReference type="Proteomes" id="UP000199258"/>
    </source>
</evidence>
<dbReference type="AlphaFoldDB" id="A0A1G8EKH8"/>
<keyword evidence="4 6" id="KW-0067">ATP-binding</keyword>